<reference evidence="2" key="1">
    <citation type="submission" date="2020-08" db="EMBL/GenBank/DDBJ databases">
        <title>Plant Genome Project.</title>
        <authorList>
            <person name="Zhang R.-G."/>
        </authorList>
    </citation>
    <scope>NUCLEOTIDE SEQUENCE</scope>
    <source>
        <strain evidence="2">WSP0</strain>
        <tissue evidence="2">Leaf</tissue>
    </source>
</reference>
<protein>
    <recommendedName>
        <fullName evidence="1">F-box domain-containing protein</fullName>
    </recommendedName>
</protein>
<dbReference type="Proteomes" id="UP000823749">
    <property type="component" value="Chromosome 5"/>
</dbReference>
<comment type="caution">
    <text evidence="2">The sequence shown here is derived from an EMBL/GenBank/DDBJ whole genome shotgun (WGS) entry which is preliminary data.</text>
</comment>
<dbReference type="AlphaFoldDB" id="A0AAV6K4V0"/>
<dbReference type="EMBL" id="JACTNZ010000005">
    <property type="protein sequence ID" value="KAG5547493.1"/>
    <property type="molecule type" value="Genomic_DNA"/>
</dbReference>
<dbReference type="PROSITE" id="PS50181">
    <property type="entry name" value="FBOX"/>
    <property type="match status" value="1"/>
</dbReference>
<sequence>MLMTCGIASLPDDILVDILSRLQAKVVGQCKCICKHWCSLIEDPSFVELHRACSKSRQDGRPATTFSSP</sequence>
<dbReference type="PANTHER" id="PTHR31672">
    <property type="entry name" value="BNACNNG10540D PROTEIN"/>
    <property type="match status" value="1"/>
</dbReference>
<organism evidence="2 3">
    <name type="scientific">Rhododendron griersonianum</name>
    <dbReference type="NCBI Taxonomy" id="479676"/>
    <lineage>
        <taxon>Eukaryota</taxon>
        <taxon>Viridiplantae</taxon>
        <taxon>Streptophyta</taxon>
        <taxon>Embryophyta</taxon>
        <taxon>Tracheophyta</taxon>
        <taxon>Spermatophyta</taxon>
        <taxon>Magnoliopsida</taxon>
        <taxon>eudicotyledons</taxon>
        <taxon>Gunneridae</taxon>
        <taxon>Pentapetalae</taxon>
        <taxon>asterids</taxon>
        <taxon>Ericales</taxon>
        <taxon>Ericaceae</taxon>
        <taxon>Ericoideae</taxon>
        <taxon>Rhodoreae</taxon>
        <taxon>Rhododendron</taxon>
    </lineage>
</organism>
<dbReference type="InterPro" id="IPR050796">
    <property type="entry name" value="SCF_F-box_component"/>
</dbReference>
<dbReference type="SUPFAM" id="SSF81383">
    <property type="entry name" value="F-box domain"/>
    <property type="match status" value="1"/>
</dbReference>
<keyword evidence="3" id="KW-1185">Reference proteome</keyword>
<gene>
    <name evidence="2" type="ORF">RHGRI_013248</name>
</gene>
<feature type="domain" description="F-box" evidence="1">
    <location>
        <begin position="4"/>
        <end position="49"/>
    </location>
</feature>
<evidence type="ECO:0000313" key="3">
    <source>
        <dbReference type="Proteomes" id="UP000823749"/>
    </source>
</evidence>
<dbReference type="CDD" id="cd22157">
    <property type="entry name" value="F-box_AtFBW1-like"/>
    <property type="match status" value="1"/>
</dbReference>
<name>A0AAV6K4V0_9ERIC</name>
<evidence type="ECO:0000313" key="2">
    <source>
        <dbReference type="EMBL" id="KAG5547493.1"/>
    </source>
</evidence>
<dbReference type="InterPro" id="IPR036047">
    <property type="entry name" value="F-box-like_dom_sf"/>
</dbReference>
<dbReference type="Gene3D" id="1.20.1280.50">
    <property type="match status" value="1"/>
</dbReference>
<proteinExistence type="predicted"/>
<evidence type="ECO:0000259" key="1">
    <source>
        <dbReference type="PROSITE" id="PS50181"/>
    </source>
</evidence>
<dbReference type="Pfam" id="PF12937">
    <property type="entry name" value="F-box-like"/>
    <property type="match status" value="1"/>
</dbReference>
<dbReference type="SMART" id="SM00256">
    <property type="entry name" value="FBOX"/>
    <property type="match status" value="1"/>
</dbReference>
<dbReference type="InterPro" id="IPR001810">
    <property type="entry name" value="F-box_dom"/>
</dbReference>
<accession>A0AAV6K4V0</accession>